<proteinExistence type="predicted"/>
<dbReference type="Pfam" id="PF13240">
    <property type="entry name" value="Zn_Ribbon_1"/>
    <property type="match status" value="1"/>
</dbReference>
<sequence length="366" mass="42577">MKWCTNCGAQLKDEEKYCSKCGAKQDADSISENVEKKETGKKSTKKGRLIFILILIIMGIILLVCLTFFQKKKLKAEERENLTKFIKTAEWPFDTESDNKYSTYTMRKNKDVIVFDAIKNKNKDSFIDGFASDDKGNEYIMCSSIDGEDTHAVFQASQKEHCLDLLVYIDKEDNYYFEGEKWNKLYNYLNKYKPDYSTEEKDETSNKSDDKKDDLEKEVNDNQNSSCETSQNKEALEEKAKEKQRKEAAAKQKQQQDGFILKYSTEYLNLDTENDHTTIRVTPTLEKEVKIDIHIPDYDDFEYYGNVINSKTVDFKLDAGETIRMVWTDKNNFEVHAINGFADDTIHLVRQLCYALNDQKYNLNAS</sequence>
<protein>
    <submittedName>
        <fullName evidence="4">Zinc ribbon domain-containing protein</fullName>
    </submittedName>
</protein>
<keyword evidence="2" id="KW-0472">Membrane</keyword>
<evidence type="ECO:0000313" key="5">
    <source>
        <dbReference type="Proteomes" id="UP000647235"/>
    </source>
</evidence>
<feature type="compositionally biased region" description="Basic and acidic residues" evidence="1">
    <location>
        <begin position="196"/>
        <end position="220"/>
    </location>
</feature>
<feature type="compositionally biased region" description="Polar residues" evidence="1">
    <location>
        <begin position="221"/>
        <end position="232"/>
    </location>
</feature>
<keyword evidence="2" id="KW-0812">Transmembrane</keyword>
<comment type="caution">
    <text evidence="4">The sequence shown here is derived from an EMBL/GenBank/DDBJ whole genome shotgun (WGS) entry which is preliminary data.</text>
</comment>
<evidence type="ECO:0000256" key="2">
    <source>
        <dbReference type="SAM" id="Phobius"/>
    </source>
</evidence>
<gene>
    <name evidence="4" type="ORF">H8S07_07100</name>
</gene>
<keyword evidence="5" id="KW-1185">Reference proteome</keyword>
<feature type="region of interest" description="Disordered" evidence="1">
    <location>
        <begin position="196"/>
        <end position="251"/>
    </location>
</feature>
<keyword evidence="2" id="KW-1133">Transmembrane helix</keyword>
<reference evidence="4 5" key="1">
    <citation type="submission" date="2020-08" db="EMBL/GenBank/DDBJ databases">
        <title>Genome public.</title>
        <authorList>
            <person name="Liu C."/>
            <person name="Sun Q."/>
        </authorList>
    </citation>
    <scope>NUCLEOTIDE SEQUENCE [LARGE SCALE GENOMIC DNA]</scope>
    <source>
        <strain evidence="4 5">NSJ-36</strain>
    </source>
</reference>
<accession>A0ABR7EUL3</accession>
<feature type="domain" description="Zinc-ribbon" evidence="3">
    <location>
        <begin position="4"/>
        <end position="24"/>
    </location>
</feature>
<dbReference type="EMBL" id="JACOOY010000007">
    <property type="protein sequence ID" value="MBC5665045.1"/>
    <property type="molecule type" value="Genomic_DNA"/>
</dbReference>
<evidence type="ECO:0000256" key="1">
    <source>
        <dbReference type="SAM" id="MobiDB-lite"/>
    </source>
</evidence>
<evidence type="ECO:0000313" key="4">
    <source>
        <dbReference type="EMBL" id="MBC5665045.1"/>
    </source>
</evidence>
<dbReference type="RefSeq" id="WP_118287709.1">
    <property type="nucleotide sequence ID" value="NZ_JACOOY010000007.1"/>
</dbReference>
<evidence type="ECO:0000259" key="3">
    <source>
        <dbReference type="Pfam" id="PF13240"/>
    </source>
</evidence>
<name>A0ABR7EUL3_9FIRM</name>
<feature type="compositionally biased region" description="Basic and acidic residues" evidence="1">
    <location>
        <begin position="234"/>
        <end position="250"/>
    </location>
</feature>
<dbReference type="InterPro" id="IPR026870">
    <property type="entry name" value="Zinc_ribbon_dom"/>
</dbReference>
<organism evidence="4 5">
    <name type="scientific">Dorea hominis</name>
    <dbReference type="NCBI Taxonomy" id="2763040"/>
    <lineage>
        <taxon>Bacteria</taxon>
        <taxon>Bacillati</taxon>
        <taxon>Bacillota</taxon>
        <taxon>Clostridia</taxon>
        <taxon>Lachnospirales</taxon>
        <taxon>Lachnospiraceae</taxon>
        <taxon>Dorea</taxon>
    </lineage>
</organism>
<dbReference type="Proteomes" id="UP000647235">
    <property type="component" value="Unassembled WGS sequence"/>
</dbReference>
<feature type="transmembrane region" description="Helical" evidence="2">
    <location>
        <begin position="49"/>
        <end position="69"/>
    </location>
</feature>